<dbReference type="CDD" id="cd00054">
    <property type="entry name" value="EGF_CA"/>
    <property type="match status" value="3"/>
</dbReference>
<accession>A0ABP0H5F9</accession>
<keyword evidence="11" id="KW-1185">Reference proteome</keyword>
<feature type="disulfide bond" evidence="4">
    <location>
        <begin position="340"/>
        <end position="349"/>
    </location>
</feature>
<feature type="disulfide bond" evidence="4">
    <location>
        <begin position="300"/>
        <end position="309"/>
    </location>
</feature>
<dbReference type="InterPro" id="IPR000859">
    <property type="entry name" value="CUB_dom"/>
</dbReference>
<feature type="domain" description="CUB" evidence="7">
    <location>
        <begin position="1"/>
        <end position="113"/>
    </location>
</feature>
<dbReference type="PROSITE" id="PS00010">
    <property type="entry name" value="ASX_HYDROXYL"/>
    <property type="match status" value="1"/>
</dbReference>
<feature type="domain" description="EGF-like" evidence="8">
    <location>
        <begin position="312"/>
        <end position="350"/>
    </location>
</feature>
<dbReference type="SMART" id="SM00181">
    <property type="entry name" value="EGF"/>
    <property type="match status" value="6"/>
</dbReference>
<feature type="domain" description="EGF-like" evidence="8">
    <location>
        <begin position="272"/>
        <end position="310"/>
    </location>
</feature>
<sequence>MSPNYPENEDQIDNVYPENQDCEWRKSEMLESTLYRVKFWDMALENRPLVSDSNITKCYDYVNITILSIETKQFCRWQAPEEIIEGVGKDLLIHFHSDESENYRGFMLSYKTISDFAPCSSNPCNQGNCELTSDNLGYKCVCFEGYTGEICDTDLNECESNPCRNGGTCRELRLSGFSCLCPDSWHGALCDYDINPCSSNPCNEWSICEEAEPYQYKCLCMDGFTGEKCDEEVDECSSNPCSNNGTCIDFFNSFTCICSSGWTGKRCDHLDNSSKCSEKPCKDYEICEVLGNEEGYRCLCSPENKGANCKASINSCEYNSCLNGGTCIGASKSKWYKCNCRNGYSGHICEVGPPQCGNPGIPYLSKDFHWKSGSTLKFYCTEGYRLLGVENLTCMKNNTWTNDMPLCIADVHNSLSSLLLTRGASQVVFLVVLCIACFVLITFCIWLFMKGPWQFEYHFTKVVKIND</sequence>
<dbReference type="InterPro" id="IPR000152">
    <property type="entry name" value="EGF-type_Asp/Asn_hydroxyl_site"/>
</dbReference>
<reference evidence="10 11" key="1">
    <citation type="submission" date="2024-02" db="EMBL/GenBank/DDBJ databases">
        <authorList>
            <person name="Daric V."/>
            <person name="Darras S."/>
        </authorList>
    </citation>
    <scope>NUCLEOTIDE SEQUENCE [LARGE SCALE GENOMIC DNA]</scope>
</reference>
<dbReference type="SMART" id="SM00032">
    <property type="entry name" value="CCP"/>
    <property type="match status" value="1"/>
</dbReference>
<dbReference type="PROSITE" id="PS50923">
    <property type="entry name" value="SUSHI"/>
    <property type="match status" value="1"/>
</dbReference>
<evidence type="ECO:0000256" key="6">
    <source>
        <dbReference type="SAM" id="Phobius"/>
    </source>
</evidence>
<evidence type="ECO:0000259" key="7">
    <source>
        <dbReference type="PROSITE" id="PS01180"/>
    </source>
</evidence>
<feature type="domain" description="EGF-like" evidence="8">
    <location>
        <begin position="232"/>
        <end position="268"/>
    </location>
</feature>
<feature type="domain" description="EGF-like" evidence="8">
    <location>
        <begin position="193"/>
        <end position="230"/>
    </location>
</feature>
<gene>
    <name evidence="10" type="ORF">CVLEPA_LOCUS31288</name>
</gene>
<dbReference type="PANTHER" id="PTHR24049">
    <property type="entry name" value="CRUMBS FAMILY MEMBER"/>
    <property type="match status" value="1"/>
</dbReference>
<protein>
    <submittedName>
        <fullName evidence="10">Uncharacterized protein</fullName>
    </submittedName>
</protein>
<feature type="domain" description="Sushi" evidence="9">
    <location>
        <begin position="354"/>
        <end position="409"/>
    </location>
</feature>
<evidence type="ECO:0000259" key="9">
    <source>
        <dbReference type="PROSITE" id="PS50923"/>
    </source>
</evidence>
<dbReference type="SMART" id="SM00179">
    <property type="entry name" value="EGF_CA"/>
    <property type="match status" value="4"/>
</dbReference>
<proteinExistence type="predicted"/>
<keyword evidence="1 4" id="KW-0245">EGF-like domain</keyword>
<feature type="domain" description="EGF-like" evidence="8">
    <location>
        <begin position="115"/>
        <end position="152"/>
    </location>
</feature>
<dbReference type="PROSITE" id="PS00022">
    <property type="entry name" value="EGF_1"/>
    <property type="match status" value="6"/>
</dbReference>
<dbReference type="PRINTS" id="PR00010">
    <property type="entry name" value="EGFBLOOD"/>
</dbReference>
<dbReference type="CDD" id="cd00033">
    <property type="entry name" value="CCP"/>
    <property type="match status" value="1"/>
</dbReference>
<keyword evidence="2" id="KW-0677">Repeat</keyword>
<dbReference type="CDD" id="cd00041">
    <property type="entry name" value="CUB"/>
    <property type="match status" value="1"/>
</dbReference>
<dbReference type="PROSITE" id="PS50026">
    <property type="entry name" value="EGF_3"/>
    <property type="match status" value="6"/>
</dbReference>
<dbReference type="InterPro" id="IPR035976">
    <property type="entry name" value="Sushi/SCR/CCP_sf"/>
</dbReference>
<feature type="disulfide bond" evidence="4">
    <location>
        <begin position="119"/>
        <end position="129"/>
    </location>
</feature>
<dbReference type="SUPFAM" id="SSF49854">
    <property type="entry name" value="Spermadhesin, CUB domain"/>
    <property type="match status" value="1"/>
</dbReference>
<feature type="domain" description="EGF-like" evidence="8">
    <location>
        <begin position="154"/>
        <end position="191"/>
    </location>
</feature>
<evidence type="ECO:0000256" key="2">
    <source>
        <dbReference type="ARBA" id="ARBA00022737"/>
    </source>
</evidence>
<dbReference type="SUPFAM" id="SSF57535">
    <property type="entry name" value="Complement control module/SCR domain"/>
    <property type="match status" value="1"/>
</dbReference>
<evidence type="ECO:0000256" key="3">
    <source>
        <dbReference type="ARBA" id="ARBA00023157"/>
    </source>
</evidence>
<feature type="disulfide bond" evidence="4">
    <location>
        <begin position="142"/>
        <end position="151"/>
    </location>
</feature>
<dbReference type="InterPro" id="IPR051022">
    <property type="entry name" value="Notch_Cell-Fate_Det"/>
</dbReference>
<feature type="disulfide bond" evidence="4">
    <location>
        <begin position="321"/>
        <end position="338"/>
    </location>
</feature>
<dbReference type="Proteomes" id="UP001642483">
    <property type="component" value="Unassembled WGS sequence"/>
</dbReference>
<dbReference type="Pfam" id="PF12661">
    <property type="entry name" value="hEGF"/>
    <property type="match status" value="1"/>
</dbReference>
<comment type="caution">
    <text evidence="4">Lacks conserved residue(s) required for the propagation of feature annotation.</text>
</comment>
<dbReference type="InterPro" id="IPR013032">
    <property type="entry name" value="EGF-like_CS"/>
</dbReference>
<evidence type="ECO:0000313" key="10">
    <source>
        <dbReference type="EMBL" id="CAK8697785.1"/>
    </source>
</evidence>
<name>A0ABP0H5F9_CLALP</name>
<feature type="disulfide bond" evidence="5">
    <location>
        <begin position="380"/>
        <end position="407"/>
    </location>
</feature>
<dbReference type="Pfam" id="PF00008">
    <property type="entry name" value="EGF"/>
    <property type="match status" value="2"/>
</dbReference>
<organism evidence="10 11">
    <name type="scientific">Clavelina lepadiformis</name>
    <name type="common">Light-bulb sea squirt</name>
    <name type="synonym">Ascidia lepadiformis</name>
    <dbReference type="NCBI Taxonomy" id="159417"/>
    <lineage>
        <taxon>Eukaryota</taxon>
        <taxon>Metazoa</taxon>
        <taxon>Chordata</taxon>
        <taxon>Tunicata</taxon>
        <taxon>Ascidiacea</taxon>
        <taxon>Aplousobranchia</taxon>
        <taxon>Clavelinidae</taxon>
        <taxon>Clavelina</taxon>
    </lineage>
</organism>
<dbReference type="InterPro" id="IPR018097">
    <property type="entry name" value="EGF_Ca-bd_CS"/>
</dbReference>
<dbReference type="InterPro" id="IPR035914">
    <property type="entry name" value="Sperma_CUB_dom_sf"/>
</dbReference>
<evidence type="ECO:0000313" key="11">
    <source>
        <dbReference type="Proteomes" id="UP001642483"/>
    </source>
</evidence>
<feature type="disulfide bond" evidence="4">
    <location>
        <begin position="181"/>
        <end position="190"/>
    </location>
</feature>
<evidence type="ECO:0000256" key="4">
    <source>
        <dbReference type="PROSITE-ProRule" id="PRU00076"/>
    </source>
</evidence>
<comment type="caution">
    <text evidence="10">The sequence shown here is derived from an EMBL/GenBank/DDBJ whole genome shotgun (WGS) entry which is preliminary data.</text>
</comment>
<dbReference type="EMBL" id="CAWYQH010000174">
    <property type="protein sequence ID" value="CAK8697785.1"/>
    <property type="molecule type" value="Genomic_DNA"/>
</dbReference>
<feature type="disulfide bond" evidence="4">
    <location>
        <begin position="281"/>
        <end position="298"/>
    </location>
</feature>
<evidence type="ECO:0000259" key="8">
    <source>
        <dbReference type="PROSITE" id="PS50026"/>
    </source>
</evidence>
<feature type="disulfide bond" evidence="4">
    <location>
        <begin position="258"/>
        <end position="267"/>
    </location>
</feature>
<feature type="disulfide bond" evidence="4">
    <location>
        <begin position="220"/>
        <end position="229"/>
    </location>
</feature>
<evidence type="ECO:0000256" key="5">
    <source>
        <dbReference type="PROSITE-ProRule" id="PRU00302"/>
    </source>
</evidence>
<dbReference type="SUPFAM" id="SSF57196">
    <property type="entry name" value="EGF/Laminin"/>
    <property type="match status" value="6"/>
</dbReference>
<dbReference type="InterPro" id="IPR001881">
    <property type="entry name" value="EGF-like_Ca-bd_dom"/>
</dbReference>
<dbReference type="InterPro" id="IPR000742">
    <property type="entry name" value="EGF"/>
</dbReference>
<dbReference type="PROSITE" id="PS01187">
    <property type="entry name" value="EGF_CA"/>
    <property type="match status" value="1"/>
</dbReference>
<evidence type="ECO:0000256" key="1">
    <source>
        <dbReference type="ARBA" id="ARBA00022536"/>
    </source>
</evidence>
<dbReference type="Gene3D" id="2.10.25.10">
    <property type="entry name" value="Laminin"/>
    <property type="match status" value="6"/>
</dbReference>
<keyword evidence="6" id="KW-0472">Membrane</keyword>
<dbReference type="PROSITE" id="PS01180">
    <property type="entry name" value="CUB"/>
    <property type="match status" value="1"/>
</dbReference>
<dbReference type="Gene3D" id="2.60.120.290">
    <property type="entry name" value="Spermadhesin, CUB domain"/>
    <property type="match status" value="1"/>
</dbReference>
<keyword evidence="6" id="KW-1133">Transmembrane helix</keyword>
<dbReference type="InterPro" id="IPR000436">
    <property type="entry name" value="Sushi_SCR_CCP_dom"/>
</dbReference>
<keyword evidence="3 4" id="KW-1015">Disulfide bond</keyword>
<keyword evidence="5" id="KW-0768">Sushi</keyword>
<dbReference type="PROSITE" id="PS01186">
    <property type="entry name" value="EGF_2"/>
    <property type="match status" value="4"/>
</dbReference>
<keyword evidence="6" id="KW-0812">Transmembrane</keyword>
<feature type="transmembrane region" description="Helical" evidence="6">
    <location>
        <begin position="427"/>
        <end position="449"/>
    </location>
</feature>